<evidence type="ECO:0008006" key="3">
    <source>
        <dbReference type="Google" id="ProtNLM"/>
    </source>
</evidence>
<dbReference type="Proteomes" id="UP000807342">
    <property type="component" value="Unassembled WGS sequence"/>
</dbReference>
<keyword evidence="2" id="KW-1185">Reference proteome</keyword>
<gene>
    <name evidence="1" type="ORF">P691DRAFT_579245</name>
</gene>
<comment type="caution">
    <text evidence="1">The sequence shown here is derived from an EMBL/GenBank/DDBJ whole genome shotgun (WGS) entry which is preliminary data.</text>
</comment>
<protein>
    <recommendedName>
        <fullName evidence="3">F-box domain-containing protein</fullName>
    </recommendedName>
</protein>
<name>A0A9P6C6H6_9AGAR</name>
<evidence type="ECO:0000313" key="1">
    <source>
        <dbReference type="EMBL" id="KAF9453637.1"/>
    </source>
</evidence>
<evidence type="ECO:0000313" key="2">
    <source>
        <dbReference type="Proteomes" id="UP000807342"/>
    </source>
</evidence>
<dbReference type="EMBL" id="MU151059">
    <property type="protein sequence ID" value="KAF9453637.1"/>
    <property type="molecule type" value="Genomic_DNA"/>
</dbReference>
<reference evidence="1" key="1">
    <citation type="submission" date="2020-11" db="EMBL/GenBank/DDBJ databases">
        <authorList>
            <consortium name="DOE Joint Genome Institute"/>
            <person name="Ahrendt S."/>
            <person name="Riley R."/>
            <person name="Andreopoulos W."/>
            <person name="Labutti K."/>
            <person name="Pangilinan J."/>
            <person name="Ruiz-Duenas F.J."/>
            <person name="Barrasa J.M."/>
            <person name="Sanchez-Garcia M."/>
            <person name="Camarero S."/>
            <person name="Miyauchi S."/>
            <person name="Serrano A."/>
            <person name="Linde D."/>
            <person name="Babiker R."/>
            <person name="Drula E."/>
            <person name="Ayuso-Fernandez I."/>
            <person name="Pacheco R."/>
            <person name="Padilla G."/>
            <person name="Ferreira P."/>
            <person name="Barriuso J."/>
            <person name="Kellner H."/>
            <person name="Castanera R."/>
            <person name="Alfaro M."/>
            <person name="Ramirez L."/>
            <person name="Pisabarro A.G."/>
            <person name="Kuo A."/>
            <person name="Tritt A."/>
            <person name="Lipzen A."/>
            <person name="He G."/>
            <person name="Yan M."/>
            <person name="Ng V."/>
            <person name="Cullen D."/>
            <person name="Martin F."/>
            <person name="Rosso M.-N."/>
            <person name="Henrissat B."/>
            <person name="Hibbett D."/>
            <person name="Martinez A.T."/>
            <person name="Grigoriev I.V."/>
        </authorList>
    </citation>
    <scope>NUCLEOTIDE SEQUENCE</scope>
    <source>
        <strain evidence="1">MF-IS2</strain>
    </source>
</reference>
<proteinExistence type="predicted"/>
<sequence>MYGFDDLPDELLVEVLNAMTPENSKEQEGTRKQELCTLRLVSKRITALVTLQAFDSLRLSVPVASDLKPSDCVR</sequence>
<organism evidence="1 2">
    <name type="scientific">Macrolepiota fuliginosa MF-IS2</name>
    <dbReference type="NCBI Taxonomy" id="1400762"/>
    <lineage>
        <taxon>Eukaryota</taxon>
        <taxon>Fungi</taxon>
        <taxon>Dikarya</taxon>
        <taxon>Basidiomycota</taxon>
        <taxon>Agaricomycotina</taxon>
        <taxon>Agaricomycetes</taxon>
        <taxon>Agaricomycetidae</taxon>
        <taxon>Agaricales</taxon>
        <taxon>Agaricineae</taxon>
        <taxon>Agaricaceae</taxon>
        <taxon>Macrolepiota</taxon>
    </lineage>
</organism>
<dbReference type="AlphaFoldDB" id="A0A9P6C6H6"/>
<accession>A0A9P6C6H6</accession>